<sequence>MEENQLGIQISRSNGKSSKTPLSQTQVTKKPKLTAPLRKSGNVFSRTFEQSIV</sequence>
<dbReference type="EMBL" id="FQ790353">
    <property type="protein sequence ID" value="CCD55141.1"/>
    <property type="molecule type" value="Genomic_DNA"/>
</dbReference>
<dbReference type="AlphaFoldDB" id="G2YU43"/>
<evidence type="ECO:0000256" key="1">
    <source>
        <dbReference type="SAM" id="MobiDB-lite"/>
    </source>
</evidence>
<accession>G2YU43</accession>
<organism evidence="2 3">
    <name type="scientific">Botryotinia fuckeliana (strain T4)</name>
    <name type="common">Noble rot fungus</name>
    <name type="synonym">Botrytis cinerea</name>
    <dbReference type="NCBI Taxonomy" id="999810"/>
    <lineage>
        <taxon>Eukaryota</taxon>
        <taxon>Fungi</taxon>
        <taxon>Dikarya</taxon>
        <taxon>Ascomycota</taxon>
        <taxon>Pezizomycotina</taxon>
        <taxon>Leotiomycetes</taxon>
        <taxon>Helotiales</taxon>
        <taxon>Sclerotiniaceae</taxon>
        <taxon>Botrytis</taxon>
    </lineage>
</organism>
<evidence type="ECO:0000313" key="3">
    <source>
        <dbReference type="Proteomes" id="UP000008177"/>
    </source>
</evidence>
<dbReference type="Proteomes" id="UP000008177">
    <property type="component" value="Unplaced contigs"/>
</dbReference>
<proteinExistence type="predicted"/>
<feature type="region of interest" description="Disordered" evidence="1">
    <location>
        <begin position="1"/>
        <end position="38"/>
    </location>
</feature>
<dbReference type="InParanoid" id="G2YU43"/>
<evidence type="ECO:0000313" key="2">
    <source>
        <dbReference type="EMBL" id="CCD55141.1"/>
    </source>
</evidence>
<dbReference type="HOGENOM" id="CLU_3068450_0_0_1"/>
<name>G2YU43_BOTF4</name>
<protein>
    <submittedName>
        <fullName evidence="2">Uncharacterized protein</fullName>
    </submittedName>
</protein>
<feature type="compositionally biased region" description="Polar residues" evidence="1">
    <location>
        <begin position="1"/>
        <end position="28"/>
    </location>
</feature>
<reference evidence="3" key="1">
    <citation type="journal article" date="2011" name="PLoS Genet.">
        <title>Genomic analysis of the necrotrophic fungal pathogens Sclerotinia sclerotiorum and Botrytis cinerea.</title>
        <authorList>
            <person name="Amselem J."/>
            <person name="Cuomo C.A."/>
            <person name="van Kan J.A."/>
            <person name="Viaud M."/>
            <person name="Benito E.P."/>
            <person name="Couloux A."/>
            <person name="Coutinho P.M."/>
            <person name="de Vries R.P."/>
            <person name="Dyer P.S."/>
            <person name="Fillinger S."/>
            <person name="Fournier E."/>
            <person name="Gout L."/>
            <person name="Hahn M."/>
            <person name="Kohn L."/>
            <person name="Lapalu N."/>
            <person name="Plummer K.M."/>
            <person name="Pradier J.M."/>
            <person name="Quevillon E."/>
            <person name="Sharon A."/>
            <person name="Simon A."/>
            <person name="ten Have A."/>
            <person name="Tudzynski B."/>
            <person name="Tudzynski P."/>
            <person name="Wincker P."/>
            <person name="Andrew M."/>
            <person name="Anthouard V."/>
            <person name="Beever R.E."/>
            <person name="Beffa R."/>
            <person name="Benoit I."/>
            <person name="Bouzid O."/>
            <person name="Brault B."/>
            <person name="Chen Z."/>
            <person name="Choquer M."/>
            <person name="Collemare J."/>
            <person name="Cotton P."/>
            <person name="Danchin E.G."/>
            <person name="Da Silva C."/>
            <person name="Gautier A."/>
            <person name="Giraud C."/>
            <person name="Giraud T."/>
            <person name="Gonzalez C."/>
            <person name="Grossetete S."/>
            <person name="Guldener U."/>
            <person name="Henrissat B."/>
            <person name="Howlett B.J."/>
            <person name="Kodira C."/>
            <person name="Kretschmer M."/>
            <person name="Lappartient A."/>
            <person name="Leroch M."/>
            <person name="Levis C."/>
            <person name="Mauceli E."/>
            <person name="Neuveglise C."/>
            <person name="Oeser B."/>
            <person name="Pearson M."/>
            <person name="Poulain J."/>
            <person name="Poussereau N."/>
            <person name="Quesneville H."/>
            <person name="Rascle C."/>
            <person name="Schumacher J."/>
            <person name="Segurens B."/>
            <person name="Sexton A."/>
            <person name="Silva E."/>
            <person name="Sirven C."/>
            <person name="Soanes D.M."/>
            <person name="Talbot N.J."/>
            <person name="Templeton M."/>
            <person name="Yandava C."/>
            <person name="Yarden O."/>
            <person name="Zeng Q."/>
            <person name="Rollins J.A."/>
            <person name="Lebrun M.H."/>
            <person name="Dickman M."/>
        </authorList>
    </citation>
    <scope>NUCLEOTIDE SEQUENCE [LARGE SCALE GENOMIC DNA]</scope>
    <source>
        <strain evidence="3">T4</strain>
    </source>
</reference>
<gene>
    <name evidence="2" type="ORF">BofuT4_uP159620.1</name>
</gene>